<dbReference type="Proteomes" id="UP000243680">
    <property type="component" value="Chromosome 2"/>
</dbReference>
<evidence type="ECO:0000313" key="2">
    <source>
        <dbReference type="EMBL" id="AOJ78381.1"/>
    </source>
</evidence>
<dbReference type="Pfam" id="PF13302">
    <property type="entry name" value="Acetyltransf_3"/>
    <property type="match status" value="1"/>
</dbReference>
<dbReference type="AlphaFoldDB" id="A0A1B4LMG8"/>
<dbReference type="RefSeq" id="WP_041494188.1">
    <property type="nucleotide sequence ID" value="NZ_CP013422.1"/>
</dbReference>
<dbReference type="InterPro" id="IPR016181">
    <property type="entry name" value="Acyl_CoA_acyltransferase"/>
</dbReference>
<sequence length="192" mass="21754">MNRIHLPDIRVDDFAEQDIGPCLDYWYRSPPALMESMNVDVDKLPSERRMRELLTILVRRACGGVAPAPILTIRHIGEAIGVHELTHLDPGRSAVMHAHIWQARYRGAGIGPVSYLAAMRIFFDRFDLESIRFETPAENVSAQRVKSKLGIEPHGEGVIDMPMLRNPVKTVSYRVLRAELDAIEKFVRSTAR</sequence>
<evidence type="ECO:0000313" key="3">
    <source>
        <dbReference type="Proteomes" id="UP000243680"/>
    </source>
</evidence>
<proteinExistence type="predicted"/>
<gene>
    <name evidence="2" type="ORF">WJ35_25640</name>
</gene>
<name>A0A1B4LMG8_9BURK</name>
<accession>A0A1B4LMG8</accession>
<evidence type="ECO:0000259" key="1">
    <source>
        <dbReference type="Pfam" id="PF13302"/>
    </source>
</evidence>
<dbReference type="GO" id="GO:0016747">
    <property type="term" value="F:acyltransferase activity, transferring groups other than amino-acyl groups"/>
    <property type="evidence" value="ECO:0007669"/>
    <property type="project" value="InterPro"/>
</dbReference>
<protein>
    <recommendedName>
        <fullName evidence="1">N-acetyltransferase domain-containing protein</fullName>
    </recommendedName>
</protein>
<feature type="domain" description="N-acetyltransferase" evidence="1">
    <location>
        <begin position="71"/>
        <end position="151"/>
    </location>
</feature>
<reference evidence="2 3" key="1">
    <citation type="submission" date="2015-12" db="EMBL/GenBank/DDBJ databases">
        <title>Diversity of Burkholderia near neighbor genomes.</title>
        <authorList>
            <person name="Sahl J."/>
            <person name="Wagner D."/>
            <person name="Keim P."/>
        </authorList>
    </citation>
    <scope>NUCLEOTIDE SEQUENCE [LARGE SCALE GENOMIC DNA]</scope>
    <source>
        <strain evidence="2 3">MSMB0783</strain>
    </source>
</reference>
<dbReference type="EMBL" id="CP013422">
    <property type="protein sequence ID" value="AOJ78381.1"/>
    <property type="molecule type" value="Genomic_DNA"/>
</dbReference>
<dbReference type="InterPro" id="IPR000182">
    <property type="entry name" value="GNAT_dom"/>
</dbReference>
<dbReference type="SUPFAM" id="SSF55729">
    <property type="entry name" value="Acyl-CoA N-acyltransferases (Nat)"/>
    <property type="match status" value="1"/>
</dbReference>
<organism evidence="2 3">
    <name type="scientific">Burkholderia ubonensis</name>
    <dbReference type="NCBI Taxonomy" id="101571"/>
    <lineage>
        <taxon>Bacteria</taxon>
        <taxon>Pseudomonadati</taxon>
        <taxon>Pseudomonadota</taxon>
        <taxon>Betaproteobacteria</taxon>
        <taxon>Burkholderiales</taxon>
        <taxon>Burkholderiaceae</taxon>
        <taxon>Burkholderia</taxon>
        <taxon>Burkholderia cepacia complex</taxon>
    </lineage>
</organism>
<dbReference type="Gene3D" id="3.40.630.30">
    <property type="match status" value="1"/>
</dbReference>